<evidence type="ECO:0000256" key="2">
    <source>
        <dbReference type="SAM" id="MobiDB-lite"/>
    </source>
</evidence>
<reference evidence="5" key="1">
    <citation type="journal article" date="2018" name="Environ. Microbiol.">
        <title>Sporulation capability and amylosome conservation among diverse human colonic and rumen isolates of the keystone starch-degrader Ruminococcus bromii.</title>
        <authorList>
            <person name="Mukhopadhya I."/>
            <person name="Morais S."/>
            <person name="Laverde-Gomez J."/>
            <person name="Sheridan P.O."/>
            <person name="Walker A.W."/>
            <person name="Kelly W."/>
            <person name="Klieve A.V."/>
            <person name="Ouwerkerk D."/>
            <person name="Duncan S.H."/>
            <person name="Louis P."/>
            <person name="Koropatkin N."/>
            <person name="Cockburn D."/>
            <person name="Kibler R."/>
            <person name="Cooper P.J."/>
            <person name="Sandoval C."/>
            <person name="Crost E."/>
            <person name="Juge N."/>
            <person name="Bayer E.A."/>
            <person name="Flint H.J."/>
        </authorList>
    </citation>
    <scope>NUCLEOTIDE SEQUENCE [LARGE SCALE GENOMIC DNA]</scope>
    <source>
        <strain evidence="5">ATCC 27255</strain>
    </source>
</reference>
<dbReference type="InterPro" id="IPR002491">
    <property type="entry name" value="ABC_transptr_periplasmic_BD"/>
</dbReference>
<comment type="similarity">
    <text evidence="1">Belongs to the bacterial solute-binding protein 8 family.</text>
</comment>
<protein>
    <submittedName>
        <fullName evidence="5">Corrinoid ABC transporter substrate-binding protein</fullName>
    </submittedName>
</protein>
<evidence type="ECO:0000259" key="4">
    <source>
        <dbReference type="PROSITE" id="PS50983"/>
    </source>
</evidence>
<name>A0A2N0UYQ2_9FIRM</name>
<keyword evidence="3" id="KW-0732">Signal</keyword>
<feature type="domain" description="Fe/B12 periplasmic-binding" evidence="4">
    <location>
        <begin position="45"/>
        <end position="297"/>
    </location>
</feature>
<dbReference type="InterPro" id="IPR036365">
    <property type="entry name" value="PGBD-like_sf"/>
</dbReference>
<evidence type="ECO:0000313" key="6">
    <source>
        <dbReference type="Proteomes" id="UP000233425"/>
    </source>
</evidence>
<evidence type="ECO:0000256" key="1">
    <source>
        <dbReference type="ARBA" id="ARBA00008814"/>
    </source>
</evidence>
<dbReference type="Proteomes" id="UP000233425">
    <property type="component" value="Unassembled WGS sequence"/>
</dbReference>
<evidence type="ECO:0000313" key="5">
    <source>
        <dbReference type="EMBL" id="PKD32109.1"/>
    </source>
</evidence>
<dbReference type="Pfam" id="PF01497">
    <property type="entry name" value="Peripla_BP_2"/>
    <property type="match status" value="1"/>
</dbReference>
<keyword evidence="6" id="KW-1185">Reference proteome</keyword>
<dbReference type="EMBL" id="NNSR01000032">
    <property type="protein sequence ID" value="PKD32109.1"/>
    <property type="molecule type" value="Genomic_DNA"/>
</dbReference>
<feature type="region of interest" description="Disordered" evidence="2">
    <location>
        <begin position="303"/>
        <end position="331"/>
    </location>
</feature>
<feature type="compositionally biased region" description="Low complexity" evidence="2">
    <location>
        <begin position="310"/>
        <end position="331"/>
    </location>
</feature>
<proteinExistence type="inferred from homology"/>
<feature type="chain" id="PRO_5039705243" evidence="3">
    <location>
        <begin position="21"/>
        <end position="425"/>
    </location>
</feature>
<dbReference type="GO" id="GO:0071281">
    <property type="term" value="P:cellular response to iron ion"/>
    <property type="evidence" value="ECO:0007669"/>
    <property type="project" value="TreeGrafter"/>
</dbReference>
<dbReference type="InterPro" id="IPR002477">
    <property type="entry name" value="Peptidoglycan-bd-like"/>
</dbReference>
<dbReference type="SUPFAM" id="SSF53807">
    <property type="entry name" value="Helical backbone' metal receptor"/>
    <property type="match status" value="1"/>
</dbReference>
<accession>A0A2N0UYQ2</accession>
<dbReference type="Gene3D" id="1.10.101.10">
    <property type="entry name" value="PGBD-like superfamily/PGBD"/>
    <property type="match status" value="1"/>
</dbReference>
<dbReference type="AlphaFoldDB" id="A0A2N0UYQ2"/>
<dbReference type="InterPro" id="IPR050902">
    <property type="entry name" value="ABC_Transporter_SBP"/>
</dbReference>
<dbReference type="Gene3D" id="3.40.50.1980">
    <property type="entry name" value="Nitrogenase molybdenum iron protein domain"/>
    <property type="match status" value="2"/>
</dbReference>
<dbReference type="PANTHER" id="PTHR30535">
    <property type="entry name" value="VITAMIN B12-BINDING PROTEIN"/>
    <property type="match status" value="1"/>
</dbReference>
<dbReference type="SUPFAM" id="SSF47090">
    <property type="entry name" value="PGBD-like"/>
    <property type="match status" value="1"/>
</dbReference>
<dbReference type="InterPro" id="IPR036366">
    <property type="entry name" value="PGBDSf"/>
</dbReference>
<dbReference type="RefSeq" id="WP_101028682.1">
    <property type="nucleotide sequence ID" value="NZ_CABMMZ010000032.1"/>
</dbReference>
<evidence type="ECO:0000256" key="3">
    <source>
        <dbReference type="SAM" id="SignalP"/>
    </source>
</evidence>
<organism evidence="5 6">
    <name type="scientific">Ruminococcus bromii</name>
    <dbReference type="NCBI Taxonomy" id="40518"/>
    <lineage>
        <taxon>Bacteria</taxon>
        <taxon>Bacillati</taxon>
        <taxon>Bacillota</taxon>
        <taxon>Clostridia</taxon>
        <taxon>Eubacteriales</taxon>
        <taxon>Oscillospiraceae</taxon>
        <taxon>Ruminococcus</taxon>
    </lineage>
</organism>
<dbReference type="PROSITE" id="PS50983">
    <property type="entry name" value="FE_B12_PBP"/>
    <property type="match status" value="1"/>
</dbReference>
<feature type="signal peptide" evidence="3">
    <location>
        <begin position="1"/>
        <end position="20"/>
    </location>
</feature>
<dbReference type="PROSITE" id="PS51257">
    <property type="entry name" value="PROKAR_LIPOPROTEIN"/>
    <property type="match status" value="1"/>
</dbReference>
<comment type="caution">
    <text evidence="5">The sequence shown here is derived from an EMBL/GenBank/DDBJ whole genome shotgun (WGS) entry which is preliminary data.</text>
</comment>
<gene>
    <name evidence="5" type="ORF">RBATCC27255_00595</name>
</gene>
<dbReference type="Pfam" id="PF01471">
    <property type="entry name" value="PG_binding_1"/>
    <property type="match status" value="1"/>
</dbReference>
<dbReference type="PANTHER" id="PTHR30535:SF34">
    <property type="entry name" value="MOLYBDATE-BINDING PROTEIN MOLA"/>
    <property type="match status" value="1"/>
</dbReference>
<sequence length="425" mass="45658">MKTKIISIALAVAVMLSAVALLSGCSDGEYPVEVANLKIESKPENIVVLDAPTADILIATGYDRYIVGRSDEVDQKSVEVAPSMGSSEKPDADKIIEAGADLVFAGPTIDESVKNKLSDKGIQVIKMSHGDTPKQVETNYITISKICGGTKTGAKNGEDTYNDLLDKMNNYKQQVNSRNSGILDTVCYLYTEDDQLRIMSNGTYGDMLLGYTGAVNVAVNITDNAVDVATLRVANPNFVFYADDATLKKIKSDATLAGLGAVKNGKILEVSIEEMLRPGNTSLEALEKMVYFMYPDLKPKSVTAETTQPAKDSSASKTTATTATTATQAATAANSSKSVADKYKLTITSDLSLKQEDENDTVKAMQLRLYNIGYITDKDNVTGYYGEVTAEAVKKFQKRNGLKETGTADNATLVLLFDSSAKKAK</sequence>